<evidence type="ECO:0000313" key="3">
    <source>
        <dbReference type="Proteomes" id="UP000765509"/>
    </source>
</evidence>
<accession>A0A9Q3QAG6</accession>
<sequence>MASIDGKEKHDSLDTRMEENKPSTTQTSVKNSPSGQQQQFQREKAASSSKQGKMEGTSPKALQPRIQDAMGNVFQMARAMMELRKKAEARLKFQKCFLTYLIPSQSCMKL</sequence>
<gene>
    <name evidence="2" type="ORF">O181_128427</name>
</gene>
<dbReference type="EMBL" id="AVOT02131618">
    <property type="protein sequence ID" value="MBW0588712.1"/>
    <property type="molecule type" value="Genomic_DNA"/>
</dbReference>
<evidence type="ECO:0000313" key="2">
    <source>
        <dbReference type="EMBL" id="MBW0588712.1"/>
    </source>
</evidence>
<feature type="compositionally biased region" description="Basic and acidic residues" evidence="1">
    <location>
        <begin position="1"/>
        <end position="21"/>
    </location>
</feature>
<feature type="compositionally biased region" description="Polar residues" evidence="1">
    <location>
        <begin position="22"/>
        <end position="51"/>
    </location>
</feature>
<dbReference type="AlphaFoldDB" id="A0A9Q3QAG6"/>
<protein>
    <submittedName>
        <fullName evidence="2">Uncharacterized protein</fullName>
    </submittedName>
</protein>
<proteinExistence type="predicted"/>
<dbReference type="Proteomes" id="UP000765509">
    <property type="component" value="Unassembled WGS sequence"/>
</dbReference>
<comment type="caution">
    <text evidence="2">The sequence shown here is derived from an EMBL/GenBank/DDBJ whole genome shotgun (WGS) entry which is preliminary data.</text>
</comment>
<organism evidence="2 3">
    <name type="scientific">Austropuccinia psidii MF-1</name>
    <dbReference type="NCBI Taxonomy" id="1389203"/>
    <lineage>
        <taxon>Eukaryota</taxon>
        <taxon>Fungi</taxon>
        <taxon>Dikarya</taxon>
        <taxon>Basidiomycota</taxon>
        <taxon>Pucciniomycotina</taxon>
        <taxon>Pucciniomycetes</taxon>
        <taxon>Pucciniales</taxon>
        <taxon>Sphaerophragmiaceae</taxon>
        <taxon>Austropuccinia</taxon>
    </lineage>
</organism>
<reference evidence="2" key="1">
    <citation type="submission" date="2021-03" db="EMBL/GenBank/DDBJ databases">
        <title>Draft genome sequence of rust myrtle Austropuccinia psidii MF-1, a brazilian biotype.</title>
        <authorList>
            <person name="Quecine M.C."/>
            <person name="Pachon D.M.R."/>
            <person name="Bonatelli M.L."/>
            <person name="Correr F.H."/>
            <person name="Franceschini L.M."/>
            <person name="Leite T.F."/>
            <person name="Margarido G.R.A."/>
            <person name="Almeida C.A."/>
            <person name="Ferrarezi J.A."/>
            <person name="Labate C.A."/>
        </authorList>
    </citation>
    <scope>NUCLEOTIDE SEQUENCE</scope>
    <source>
        <strain evidence="2">MF-1</strain>
    </source>
</reference>
<keyword evidence="3" id="KW-1185">Reference proteome</keyword>
<name>A0A9Q3QAG6_9BASI</name>
<feature type="region of interest" description="Disordered" evidence="1">
    <location>
        <begin position="1"/>
        <end position="67"/>
    </location>
</feature>
<evidence type="ECO:0000256" key="1">
    <source>
        <dbReference type="SAM" id="MobiDB-lite"/>
    </source>
</evidence>